<name>A0A1V9XX54_9ACAR</name>
<dbReference type="AlphaFoldDB" id="A0A1V9XX54"/>
<sequence length="55" mass="6274">ALRHEEIDGPAFLLLTTAVCTGPPLRLEPREVTRLCEIVELAKFKYAKIHIQPYL</sequence>
<proteinExistence type="predicted"/>
<dbReference type="OrthoDB" id="5917609at2759"/>
<evidence type="ECO:0000313" key="1">
    <source>
        <dbReference type="EMBL" id="OQR78021.1"/>
    </source>
</evidence>
<dbReference type="Proteomes" id="UP000192247">
    <property type="component" value="Unassembled WGS sequence"/>
</dbReference>
<accession>A0A1V9XX54</accession>
<organism evidence="1 2">
    <name type="scientific">Tropilaelaps mercedesae</name>
    <dbReference type="NCBI Taxonomy" id="418985"/>
    <lineage>
        <taxon>Eukaryota</taxon>
        <taxon>Metazoa</taxon>
        <taxon>Ecdysozoa</taxon>
        <taxon>Arthropoda</taxon>
        <taxon>Chelicerata</taxon>
        <taxon>Arachnida</taxon>
        <taxon>Acari</taxon>
        <taxon>Parasitiformes</taxon>
        <taxon>Mesostigmata</taxon>
        <taxon>Gamasina</taxon>
        <taxon>Dermanyssoidea</taxon>
        <taxon>Laelapidae</taxon>
        <taxon>Tropilaelaps</taxon>
    </lineage>
</organism>
<reference evidence="1 2" key="1">
    <citation type="journal article" date="2017" name="Gigascience">
        <title>Draft genome of the honey bee ectoparasitic mite, Tropilaelaps mercedesae, is shaped by the parasitic life history.</title>
        <authorList>
            <person name="Dong X."/>
            <person name="Armstrong S.D."/>
            <person name="Xia D."/>
            <person name="Makepeace B.L."/>
            <person name="Darby A.C."/>
            <person name="Kadowaki T."/>
        </authorList>
    </citation>
    <scope>NUCLEOTIDE SEQUENCE [LARGE SCALE GENOMIC DNA]</scope>
    <source>
        <strain evidence="1">Wuxi-XJTLU</strain>
    </source>
</reference>
<comment type="caution">
    <text evidence="1">The sequence shown here is derived from an EMBL/GenBank/DDBJ whole genome shotgun (WGS) entry which is preliminary data.</text>
</comment>
<protein>
    <submittedName>
        <fullName evidence="1">Scm with four MBT domains protein 2-like</fullName>
    </submittedName>
</protein>
<dbReference type="EMBL" id="MNPL01002733">
    <property type="protein sequence ID" value="OQR78021.1"/>
    <property type="molecule type" value="Genomic_DNA"/>
</dbReference>
<evidence type="ECO:0000313" key="2">
    <source>
        <dbReference type="Proteomes" id="UP000192247"/>
    </source>
</evidence>
<keyword evidence="2" id="KW-1185">Reference proteome</keyword>
<dbReference type="InParanoid" id="A0A1V9XX54"/>
<gene>
    <name evidence="1" type="ORF">BIW11_06688</name>
</gene>
<feature type="non-terminal residue" evidence="1">
    <location>
        <position position="1"/>
    </location>
</feature>